<name>A0A6A6W1H9_9PEZI</name>
<feature type="domain" description="DUF7029" evidence="2">
    <location>
        <begin position="115"/>
        <end position="210"/>
    </location>
</feature>
<dbReference type="Pfam" id="PF22974">
    <property type="entry name" value="DUF7029"/>
    <property type="match status" value="1"/>
</dbReference>
<dbReference type="AlphaFoldDB" id="A0A6A6W1H9"/>
<evidence type="ECO:0000313" key="3">
    <source>
        <dbReference type="EMBL" id="KAF2755427.1"/>
    </source>
</evidence>
<protein>
    <recommendedName>
        <fullName evidence="2">DUF7029 domain-containing protein</fullName>
    </recommendedName>
</protein>
<feature type="compositionally biased region" description="Gly residues" evidence="1">
    <location>
        <begin position="600"/>
        <end position="613"/>
    </location>
</feature>
<feature type="region of interest" description="Disordered" evidence="1">
    <location>
        <begin position="592"/>
        <end position="617"/>
    </location>
</feature>
<dbReference type="Proteomes" id="UP000799437">
    <property type="component" value="Unassembled WGS sequence"/>
</dbReference>
<evidence type="ECO:0000313" key="4">
    <source>
        <dbReference type="Proteomes" id="UP000799437"/>
    </source>
</evidence>
<dbReference type="GeneID" id="54488378"/>
<feature type="compositionally biased region" description="Polar residues" evidence="1">
    <location>
        <begin position="249"/>
        <end position="260"/>
    </location>
</feature>
<sequence>MPQSSSIFMPQRIERLPTLGSTHHITMMKGTQLFMLLLGSICCTYASRSVGADVTSLLENSAHPRIEHRLAAASKYSQLSSRSDRLELVHRCDLDYASDSYTGGQTSHYARVTLGSERPILLLEQVEHLLSRVECSVSTITIELSQSLDIDATRNEIARLSNGYIITSHSSCNDHGERMAYNVKSISHDPNLTTTFEVEAASLESSFSRFTVSLAKGRKSHILRPHRDLRRRQDPSQTGVRSSIEPMPTESSTLVPTPTRISEDTSATFHLDKTITASLGPFENNAGQPIPITVGCKNCTVYGDIELDWVNFDWDCDVDELRADDISLSDCLQGGEVSISAKGLGARIELEANLTNTARWSWKLYEFPLGLAYQIPKLGTIGLTYSPTIIGTYSLDGNASVSTGFDITVPSDSNMVIDFSDLSNSSSRGFQDTALTPIPFSSEVSLQSLSFGLSLQHRIGFGISLDPPGFPGQVAIGAGVSLENPQMSLNITPIAGPVDASCKPLAGNTDVSSEDSSILERVLNHTYSLNPSIGLSIDFDAEFTTTIPLISPEPLGYNVYNHSMPIEDWATCLNWDQNSGTYVDAQQVFQTAKQQEEGNRGGNGNADSNGGGDENAATSVVHSMSGMSVSVQSMIMACMVVCGFMVLG</sequence>
<gene>
    <name evidence="3" type="ORF">EJ05DRAFT_502889</name>
</gene>
<accession>A0A6A6W1H9</accession>
<dbReference type="EMBL" id="ML996577">
    <property type="protein sequence ID" value="KAF2755427.1"/>
    <property type="molecule type" value="Genomic_DNA"/>
</dbReference>
<feature type="region of interest" description="Disordered" evidence="1">
    <location>
        <begin position="228"/>
        <end position="260"/>
    </location>
</feature>
<dbReference type="InterPro" id="IPR054293">
    <property type="entry name" value="DUF7029"/>
</dbReference>
<dbReference type="RefSeq" id="XP_033597878.1">
    <property type="nucleotide sequence ID" value="XM_033747324.1"/>
</dbReference>
<organism evidence="3 4">
    <name type="scientific">Pseudovirgaria hyperparasitica</name>
    <dbReference type="NCBI Taxonomy" id="470096"/>
    <lineage>
        <taxon>Eukaryota</taxon>
        <taxon>Fungi</taxon>
        <taxon>Dikarya</taxon>
        <taxon>Ascomycota</taxon>
        <taxon>Pezizomycotina</taxon>
        <taxon>Dothideomycetes</taxon>
        <taxon>Dothideomycetes incertae sedis</taxon>
        <taxon>Acrospermales</taxon>
        <taxon>Acrospermaceae</taxon>
        <taxon>Pseudovirgaria</taxon>
    </lineage>
</organism>
<keyword evidence="4" id="KW-1185">Reference proteome</keyword>
<reference evidence="3" key="1">
    <citation type="journal article" date="2020" name="Stud. Mycol.">
        <title>101 Dothideomycetes genomes: a test case for predicting lifestyles and emergence of pathogens.</title>
        <authorList>
            <person name="Haridas S."/>
            <person name="Albert R."/>
            <person name="Binder M."/>
            <person name="Bloem J."/>
            <person name="Labutti K."/>
            <person name="Salamov A."/>
            <person name="Andreopoulos B."/>
            <person name="Baker S."/>
            <person name="Barry K."/>
            <person name="Bills G."/>
            <person name="Bluhm B."/>
            <person name="Cannon C."/>
            <person name="Castanera R."/>
            <person name="Culley D."/>
            <person name="Daum C."/>
            <person name="Ezra D."/>
            <person name="Gonzalez J."/>
            <person name="Henrissat B."/>
            <person name="Kuo A."/>
            <person name="Liang C."/>
            <person name="Lipzen A."/>
            <person name="Lutzoni F."/>
            <person name="Magnuson J."/>
            <person name="Mondo S."/>
            <person name="Nolan M."/>
            <person name="Ohm R."/>
            <person name="Pangilinan J."/>
            <person name="Park H.-J."/>
            <person name="Ramirez L."/>
            <person name="Alfaro M."/>
            <person name="Sun H."/>
            <person name="Tritt A."/>
            <person name="Yoshinaga Y."/>
            <person name="Zwiers L.-H."/>
            <person name="Turgeon B."/>
            <person name="Goodwin S."/>
            <person name="Spatafora J."/>
            <person name="Crous P."/>
            <person name="Grigoriev I."/>
        </authorList>
    </citation>
    <scope>NUCLEOTIDE SEQUENCE</scope>
    <source>
        <strain evidence="3">CBS 121739</strain>
    </source>
</reference>
<proteinExistence type="predicted"/>
<dbReference type="OrthoDB" id="5382170at2759"/>
<evidence type="ECO:0000256" key="1">
    <source>
        <dbReference type="SAM" id="MobiDB-lite"/>
    </source>
</evidence>
<evidence type="ECO:0000259" key="2">
    <source>
        <dbReference type="Pfam" id="PF22974"/>
    </source>
</evidence>